<reference evidence="3 4" key="1">
    <citation type="journal article" date="2021" name="Nat. Plants">
        <title>The Taxus genome provides insights into paclitaxel biosynthesis.</title>
        <authorList>
            <person name="Xiong X."/>
            <person name="Gou J."/>
            <person name="Liao Q."/>
            <person name="Li Y."/>
            <person name="Zhou Q."/>
            <person name="Bi G."/>
            <person name="Li C."/>
            <person name="Du R."/>
            <person name="Wang X."/>
            <person name="Sun T."/>
            <person name="Guo L."/>
            <person name="Liang H."/>
            <person name="Lu P."/>
            <person name="Wu Y."/>
            <person name="Zhang Z."/>
            <person name="Ro D.K."/>
            <person name="Shang Y."/>
            <person name="Huang S."/>
            <person name="Yan J."/>
        </authorList>
    </citation>
    <scope>NUCLEOTIDE SEQUENCE [LARGE SCALE GENOMIC DNA]</scope>
    <source>
        <strain evidence="3">Ta-2019</strain>
    </source>
</reference>
<evidence type="ECO:0000259" key="2">
    <source>
        <dbReference type="Pfam" id="PF07741"/>
    </source>
</evidence>
<protein>
    <recommendedName>
        <fullName evidence="2">Brf1 TBP-binding domain-containing protein</fullName>
    </recommendedName>
</protein>
<dbReference type="Gene3D" id="1.20.5.650">
    <property type="entry name" value="Single helix bin"/>
    <property type="match status" value="1"/>
</dbReference>
<feature type="compositionally biased region" description="Acidic residues" evidence="1">
    <location>
        <begin position="410"/>
        <end position="428"/>
    </location>
</feature>
<gene>
    <name evidence="3" type="ORF">KI387_000006</name>
</gene>
<evidence type="ECO:0000256" key="1">
    <source>
        <dbReference type="SAM" id="MobiDB-lite"/>
    </source>
</evidence>
<accession>A0AA38GT99</accession>
<keyword evidence="4" id="KW-1185">Reference proteome</keyword>
<dbReference type="InterPro" id="IPR011665">
    <property type="entry name" value="BRF1_TBP-bd_dom"/>
</dbReference>
<dbReference type="EMBL" id="JAHRHJ020000001">
    <property type="protein sequence ID" value="KAH9327898.1"/>
    <property type="molecule type" value="Genomic_DNA"/>
</dbReference>
<feature type="region of interest" description="Disordered" evidence="1">
    <location>
        <begin position="344"/>
        <end position="429"/>
    </location>
</feature>
<dbReference type="Proteomes" id="UP000824469">
    <property type="component" value="Unassembled WGS sequence"/>
</dbReference>
<name>A0AA38GT99_TAXCH</name>
<evidence type="ECO:0000313" key="4">
    <source>
        <dbReference type="Proteomes" id="UP000824469"/>
    </source>
</evidence>
<organism evidence="3 4">
    <name type="scientific">Taxus chinensis</name>
    <name type="common">Chinese yew</name>
    <name type="synonym">Taxus wallichiana var. chinensis</name>
    <dbReference type="NCBI Taxonomy" id="29808"/>
    <lineage>
        <taxon>Eukaryota</taxon>
        <taxon>Viridiplantae</taxon>
        <taxon>Streptophyta</taxon>
        <taxon>Embryophyta</taxon>
        <taxon>Tracheophyta</taxon>
        <taxon>Spermatophyta</taxon>
        <taxon>Pinopsida</taxon>
        <taxon>Pinidae</taxon>
        <taxon>Conifers II</taxon>
        <taxon>Cupressales</taxon>
        <taxon>Taxaceae</taxon>
        <taxon>Taxus</taxon>
    </lineage>
</organism>
<sequence length="453" mass="50932">VNIVHICEATLTKRLIEFENTESGSLTTEEFEAKANELEAEMKSIKAPAKNIEFKGTKGITELLCEHKGTDAEHFAHGLCQECYVEFFKLSGGIQGGSAPPAFQRAEEQRRKESLQIKLDTEFFCDEENEGSPCQIMSQESMEGDVKKTREEVKLMNKKKDGEACFHDGDYTKGLRYKYTASKNVDAEIQNQDCRNGATESCMSEAVIECPEITEDLFQESYKVGDDMGEDLETLSDIDDDEVEGYLHNKEEVRLKTIIWTEMNKEYLEEQAAKEEAIASAEAAHTLALAAAAEGAPDAVELAAAAAVARLKKDKQHKRAEEAKNKVPPQSAAEATCQMLEKKKKNNTEMSDEGKDIQNQSPVENRKRTRSVSWADENSADFKNSKKGAFQGKLNEGNAVNFKEEGTDPNMEDELEGGEFDIADQDGVDNEHFQPYKLWYEHEDEYEHDCEEY</sequence>
<comment type="caution">
    <text evidence="3">The sequence shown here is derived from an EMBL/GenBank/DDBJ whole genome shotgun (WGS) entry which is preliminary data.</text>
</comment>
<dbReference type="Pfam" id="PF07741">
    <property type="entry name" value="BRF1"/>
    <property type="match status" value="1"/>
</dbReference>
<evidence type="ECO:0000313" key="3">
    <source>
        <dbReference type="EMBL" id="KAH9327898.1"/>
    </source>
</evidence>
<proteinExistence type="predicted"/>
<feature type="non-terminal residue" evidence="3">
    <location>
        <position position="453"/>
    </location>
</feature>
<dbReference type="AlphaFoldDB" id="A0AA38GT99"/>
<feature type="domain" description="Brf1 TBP-binding" evidence="2">
    <location>
        <begin position="236"/>
        <end position="345"/>
    </location>
</feature>